<organism evidence="2 3">
    <name type="scientific">Streptomyces globisporus</name>
    <dbReference type="NCBI Taxonomy" id="1908"/>
    <lineage>
        <taxon>Bacteria</taxon>
        <taxon>Bacillati</taxon>
        <taxon>Actinomycetota</taxon>
        <taxon>Actinomycetes</taxon>
        <taxon>Kitasatosporales</taxon>
        <taxon>Streptomycetaceae</taxon>
        <taxon>Streptomyces</taxon>
    </lineage>
</organism>
<comment type="caution">
    <text evidence="2">The sequence shown here is derived from an EMBL/GenBank/DDBJ whole genome shotgun (WGS) entry which is preliminary data.</text>
</comment>
<evidence type="ECO:0000313" key="2">
    <source>
        <dbReference type="EMBL" id="CAH9413337.1"/>
    </source>
</evidence>
<sequence length="76" mass="8398">MPGRTEGPSAKRRAAEHARPTAARRAQALPAGTPKDDARRFLPQARSPRPEAMSRLCLRISEDADPRIRNQMLAVP</sequence>
<name>A0ABM9GPN6_STRGL</name>
<dbReference type="Proteomes" id="UP001154015">
    <property type="component" value="Unassembled WGS sequence"/>
</dbReference>
<feature type="region of interest" description="Disordered" evidence="1">
    <location>
        <begin position="1"/>
        <end position="53"/>
    </location>
</feature>
<keyword evidence="3" id="KW-1185">Reference proteome</keyword>
<evidence type="ECO:0000256" key="1">
    <source>
        <dbReference type="SAM" id="MobiDB-lite"/>
    </source>
</evidence>
<proteinExistence type="predicted"/>
<dbReference type="EMBL" id="CAKXYP010000001">
    <property type="protein sequence ID" value="CAH9413337.1"/>
    <property type="molecule type" value="Genomic_DNA"/>
</dbReference>
<accession>A0ABM9GPN6</accession>
<protein>
    <submittedName>
        <fullName evidence="2">Uncharacterized protein</fullName>
    </submittedName>
</protein>
<reference evidence="2" key="1">
    <citation type="submission" date="2022-03" db="EMBL/GenBank/DDBJ databases">
        <authorList>
            <person name="Leyn A S."/>
        </authorList>
    </citation>
    <scope>NUCLEOTIDE SEQUENCE</scope>
    <source>
        <strain evidence="2">Streptomyces globisporus 4-3</strain>
    </source>
</reference>
<gene>
    <name evidence="2" type="ORF">SGL43_00335</name>
</gene>
<evidence type="ECO:0000313" key="3">
    <source>
        <dbReference type="Proteomes" id="UP001154015"/>
    </source>
</evidence>